<evidence type="ECO:0000256" key="2">
    <source>
        <dbReference type="ARBA" id="ARBA00004977"/>
    </source>
</evidence>
<organism evidence="13 14">
    <name type="scientific">Paenibacillus lemnae</name>
    <dbReference type="NCBI Taxonomy" id="1330551"/>
    <lineage>
        <taxon>Bacteria</taxon>
        <taxon>Bacillati</taxon>
        <taxon>Bacillota</taxon>
        <taxon>Bacilli</taxon>
        <taxon>Bacillales</taxon>
        <taxon>Paenibacillaceae</taxon>
        <taxon>Paenibacillus</taxon>
    </lineage>
</organism>
<dbReference type="Gene3D" id="3.30.9.10">
    <property type="entry name" value="D-Amino Acid Oxidase, subunit A, domain 2"/>
    <property type="match status" value="1"/>
</dbReference>
<keyword evidence="6" id="KW-0285">Flavoprotein</keyword>
<keyword evidence="7" id="KW-0319">Glycerol metabolism</keyword>
<dbReference type="RefSeq" id="WP_169504206.1">
    <property type="nucleotide sequence ID" value="NZ_JABBPN010000004.1"/>
</dbReference>
<evidence type="ECO:0000256" key="9">
    <source>
        <dbReference type="ARBA" id="ARBA00023002"/>
    </source>
</evidence>
<evidence type="ECO:0000313" key="14">
    <source>
        <dbReference type="Proteomes" id="UP000565468"/>
    </source>
</evidence>
<evidence type="ECO:0000256" key="8">
    <source>
        <dbReference type="ARBA" id="ARBA00022827"/>
    </source>
</evidence>
<dbReference type="PROSITE" id="PS51257">
    <property type="entry name" value="PROKAR_LIPOPROTEIN"/>
    <property type="match status" value="1"/>
</dbReference>
<evidence type="ECO:0000256" key="3">
    <source>
        <dbReference type="ARBA" id="ARBA00007330"/>
    </source>
</evidence>
<dbReference type="GO" id="GO:0046168">
    <property type="term" value="P:glycerol-3-phosphate catabolic process"/>
    <property type="evidence" value="ECO:0007669"/>
    <property type="project" value="TreeGrafter"/>
</dbReference>
<dbReference type="AlphaFoldDB" id="A0A848M5P1"/>
<comment type="similarity">
    <text evidence="3">Belongs to the FAD-dependent glycerol-3-phosphate dehydrogenase family.</text>
</comment>
<evidence type="ECO:0000313" key="13">
    <source>
        <dbReference type="EMBL" id="NMO95422.1"/>
    </source>
</evidence>
<dbReference type="InterPro" id="IPR031656">
    <property type="entry name" value="DAO_C"/>
</dbReference>
<evidence type="ECO:0000256" key="6">
    <source>
        <dbReference type="ARBA" id="ARBA00022630"/>
    </source>
</evidence>
<dbReference type="PANTHER" id="PTHR11985:SF35">
    <property type="entry name" value="ANAEROBIC GLYCEROL-3-PHOSPHATE DEHYDROGENASE SUBUNIT A"/>
    <property type="match status" value="1"/>
</dbReference>
<name>A0A848M5P1_PAELE</name>
<dbReference type="PANTHER" id="PTHR11985">
    <property type="entry name" value="GLYCEROL-3-PHOSPHATE DEHYDROGENASE"/>
    <property type="match status" value="1"/>
</dbReference>
<feature type="domain" description="FAD dependent oxidoreductase" evidence="11">
    <location>
        <begin position="23"/>
        <end position="345"/>
    </location>
</feature>
<evidence type="ECO:0000256" key="10">
    <source>
        <dbReference type="ARBA" id="ARBA00049055"/>
    </source>
</evidence>
<dbReference type="InterPro" id="IPR006076">
    <property type="entry name" value="FAD-dep_OxRdtase"/>
</dbReference>
<feature type="domain" description="Alpha-glycerophosphate oxidase C-terminal" evidence="12">
    <location>
        <begin position="405"/>
        <end position="533"/>
    </location>
</feature>
<dbReference type="Pfam" id="PF16901">
    <property type="entry name" value="DAO_C"/>
    <property type="match status" value="1"/>
</dbReference>
<accession>A0A848M5P1</accession>
<gene>
    <name evidence="13" type="ORF">HII30_06435</name>
</gene>
<dbReference type="PRINTS" id="PR01001">
    <property type="entry name" value="FADG3PDH"/>
</dbReference>
<protein>
    <recommendedName>
        <fullName evidence="5">Aerobic glycerol-3-phosphate dehydrogenase</fullName>
        <ecNumber evidence="4">1.1.5.3</ecNumber>
    </recommendedName>
</protein>
<comment type="catalytic activity">
    <reaction evidence="10">
        <text>a quinone + sn-glycerol 3-phosphate = dihydroxyacetone phosphate + a quinol</text>
        <dbReference type="Rhea" id="RHEA:18977"/>
        <dbReference type="ChEBI" id="CHEBI:24646"/>
        <dbReference type="ChEBI" id="CHEBI:57597"/>
        <dbReference type="ChEBI" id="CHEBI:57642"/>
        <dbReference type="ChEBI" id="CHEBI:132124"/>
        <dbReference type="EC" id="1.1.5.3"/>
    </reaction>
</comment>
<evidence type="ECO:0000256" key="5">
    <source>
        <dbReference type="ARBA" id="ARBA00017956"/>
    </source>
</evidence>
<proteinExistence type="inferred from homology"/>
<evidence type="ECO:0000256" key="4">
    <source>
        <dbReference type="ARBA" id="ARBA00013029"/>
    </source>
</evidence>
<dbReference type="InterPro" id="IPR000447">
    <property type="entry name" value="G3P_DH_FAD-dep"/>
</dbReference>
<dbReference type="SUPFAM" id="SSF51905">
    <property type="entry name" value="FAD/NAD(P)-binding domain"/>
    <property type="match status" value="1"/>
</dbReference>
<evidence type="ECO:0000256" key="7">
    <source>
        <dbReference type="ARBA" id="ARBA00022798"/>
    </source>
</evidence>
<keyword evidence="14" id="KW-1185">Reference proteome</keyword>
<evidence type="ECO:0000259" key="11">
    <source>
        <dbReference type="Pfam" id="PF01266"/>
    </source>
</evidence>
<sequence>MGTRFSAQDRTLWLEEMSEQKLDLLVIGSGVTAACTAWDASTRGMTTGLIAEEDFAVEYDGRPPELLHGSLRYMKQEDFRTVRDSSAEMKFLQHAAPHLLDPVPVLVPVYTKGFRNYWANTAGLNMYDRLARVKSSERRRMIRRDEALDMEPLLKKKGLICAEFYNDYMISEARLAVELLKSARDHGAMIINYAEVNQWLSWGGKLSGVTVTDRLSGKSYAISASHIIDARESHPEEGRGGDGSEWNQAAYACRSVHMVLDSRQLPVHQACYYKMPDQDMLSVIPRSGKVIVSTQVTSDVSNSSEYPGLSEAELQMLINKVHHAFKDIQLQSSEVESCWAAVRNVRSSPVDEGSGKGRDILTSEDNSRIIVSCDRAAGFRKHAEAAVNLVAERLQEENRTIYPPCTTDRRSLSGSIPEGSLHADYYAFKKAVIKQGRRLGIHIDVSLELLGRYGSGTEELFRNMEREGSVKSAEQRLLEAELHYAVHHEMTTSAADFLLRRSLWMRYNRHKAEQLMNSILQRMRELLDWDQDELHRQRELLQNSMQMLWMEKKVLSKP</sequence>
<dbReference type="Proteomes" id="UP000565468">
    <property type="component" value="Unassembled WGS sequence"/>
</dbReference>
<dbReference type="EMBL" id="JABBPN010000004">
    <property type="protein sequence ID" value="NMO95422.1"/>
    <property type="molecule type" value="Genomic_DNA"/>
</dbReference>
<dbReference type="Pfam" id="PF01266">
    <property type="entry name" value="DAO"/>
    <property type="match status" value="1"/>
</dbReference>
<dbReference type="UniPathway" id="UPA00618">
    <property type="reaction ID" value="UER00674"/>
</dbReference>
<keyword evidence="9" id="KW-0560">Oxidoreductase</keyword>
<dbReference type="GO" id="GO:0019563">
    <property type="term" value="P:glycerol catabolic process"/>
    <property type="evidence" value="ECO:0007669"/>
    <property type="project" value="UniProtKB-UniPathway"/>
</dbReference>
<dbReference type="EC" id="1.1.5.3" evidence="4"/>
<evidence type="ECO:0000256" key="1">
    <source>
        <dbReference type="ARBA" id="ARBA00001974"/>
    </source>
</evidence>
<dbReference type="GO" id="GO:0004368">
    <property type="term" value="F:glycerol-3-phosphate dehydrogenase (quinone) activity"/>
    <property type="evidence" value="ECO:0007669"/>
    <property type="project" value="UniProtKB-EC"/>
</dbReference>
<reference evidence="13 14" key="1">
    <citation type="submission" date="2020-04" db="EMBL/GenBank/DDBJ databases">
        <title>Paenibacillus algicola sp. nov., a novel marine bacterium producing alginate lyase.</title>
        <authorList>
            <person name="Huang H."/>
        </authorList>
    </citation>
    <scope>NUCLEOTIDE SEQUENCE [LARGE SCALE GENOMIC DNA]</scope>
    <source>
        <strain evidence="13 14">L7-75</strain>
    </source>
</reference>
<comment type="pathway">
    <text evidence="2">Polyol metabolism; glycerol degradation via glycerol kinase pathway; glycerone phosphate from sn-glycerol 3-phosphate (aerobic route): step 1/1.</text>
</comment>
<dbReference type="Gene3D" id="1.10.8.870">
    <property type="entry name" value="Alpha-glycerophosphate oxidase, cap domain"/>
    <property type="match status" value="1"/>
</dbReference>
<dbReference type="Gene3D" id="3.50.50.60">
    <property type="entry name" value="FAD/NAD(P)-binding domain"/>
    <property type="match status" value="1"/>
</dbReference>
<comment type="caution">
    <text evidence="13">The sequence shown here is derived from an EMBL/GenBank/DDBJ whole genome shotgun (WGS) entry which is preliminary data.</text>
</comment>
<comment type="cofactor">
    <cofactor evidence="1">
        <name>FAD</name>
        <dbReference type="ChEBI" id="CHEBI:57692"/>
    </cofactor>
</comment>
<keyword evidence="8" id="KW-0274">FAD</keyword>
<dbReference type="InterPro" id="IPR036188">
    <property type="entry name" value="FAD/NAD-bd_sf"/>
</dbReference>
<evidence type="ECO:0000259" key="12">
    <source>
        <dbReference type="Pfam" id="PF16901"/>
    </source>
</evidence>
<dbReference type="InterPro" id="IPR038299">
    <property type="entry name" value="DAO_C_sf"/>
</dbReference>